<reference evidence="1 4" key="2">
    <citation type="submission" date="2020-07" db="EMBL/GenBank/DDBJ databases">
        <authorList>
            <person name="Feng H."/>
        </authorList>
    </citation>
    <scope>NUCLEOTIDE SEQUENCE [LARGE SCALE GENOMIC DNA]</scope>
    <source>
        <strain evidence="1">S-12</strain>
        <strain evidence="4">s-12</strain>
    </source>
</reference>
<gene>
    <name evidence="2" type="ORF">G4D64_10230</name>
    <name evidence="1" type="ORF">H1Z61_10835</name>
</gene>
<protein>
    <submittedName>
        <fullName evidence="2">Uncharacterized protein</fullName>
    </submittedName>
</protein>
<dbReference type="EMBL" id="JACEIO010000024">
    <property type="protein sequence ID" value="MBA4537613.1"/>
    <property type="molecule type" value="Genomic_DNA"/>
</dbReference>
<sequence length="149" mass="17130">MLLKYGDFKHLFPKTKGIQDEKLEFFTVATDAKFSQPKGLFIPLGLNAGELNKAITNGAIATIWNIHTDVPHYKPNHFPIFFTNDINKSLIDLMELYLIKLKNIESGNMTNFLFSRKGLLNVKKDTYSVSDMKENLQQIITYMKLEQRG</sequence>
<proteinExistence type="predicted"/>
<organism evidence="2 3">
    <name type="scientific">Bacillus aquiflavi</name>
    <dbReference type="NCBI Taxonomy" id="2672567"/>
    <lineage>
        <taxon>Bacteria</taxon>
        <taxon>Bacillati</taxon>
        <taxon>Bacillota</taxon>
        <taxon>Bacilli</taxon>
        <taxon>Bacillales</taxon>
        <taxon>Bacillaceae</taxon>
        <taxon>Bacillus</taxon>
    </lineage>
</organism>
<reference evidence="2 3" key="1">
    <citation type="submission" date="2020-02" db="EMBL/GenBank/DDBJ databases">
        <title>Bacillus aquiflavi sp. nov., isolated from yellow water of strong flavor Chinese baijiu in Yibin region of China.</title>
        <authorList>
            <person name="Xie J."/>
        </authorList>
    </citation>
    <scope>NUCLEOTIDE SEQUENCE [LARGE SCALE GENOMIC DNA]</scope>
    <source>
        <strain evidence="2 3">3H-10</strain>
    </source>
</reference>
<dbReference type="AlphaFoldDB" id="A0A6B3VUC1"/>
<evidence type="ECO:0000313" key="4">
    <source>
        <dbReference type="Proteomes" id="UP000570010"/>
    </source>
</evidence>
<comment type="caution">
    <text evidence="2">The sequence shown here is derived from an EMBL/GenBank/DDBJ whole genome shotgun (WGS) entry which is preliminary data.</text>
</comment>
<keyword evidence="3" id="KW-1185">Reference proteome</keyword>
<evidence type="ECO:0000313" key="3">
    <source>
        <dbReference type="Proteomes" id="UP000472971"/>
    </source>
</evidence>
<evidence type="ECO:0000313" key="2">
    <source>
        <dbReference type="EMBL" id="NEY81870.1"/>
    </source>
</evidence>
<name>A0A6B3VUC1_9BACI</name>
<evidence type="ECO:0000313" key="1">
    <source>
        <dbReference type="EMBL" id="MBA4537613.1"/>
    </source>
</evidence>
<accession>A0A6B3VUC1</accession>
<dbReference type="RefSeq" id="WP_163242262.1">
    <property type="nucleotide sequence ID" value="NZ_JAAIWN010000022.1"/>
</dbReference>
<dbReference type="Proteomes" id="UP000472971">
    <property type="component" value="Unassembled WGS sequence"/>
</dbReference>
<dbReference type="EMBL" id="JAAIWN010000022">
    <property type="protein sequence ID" value="NEY81870.1"/>
    <property type="molecule type" value="Genomic_DNA"/>
</dbReference>
<dbReference type="Proteomes" id="UP000570010">
    <property type="component" value="Unassembled WGS sequence"/>
</dbReference>